<gene>
    <name evidence="2" type="ORF">mvi_39450</name>
</gene>
<dbReference type="AlphaFoldDB" id="A0A8H8WW64"/>
<accession>A0A8H8WW64</accession>
<protein>
    <recommendedName>
        <fullName evidence="4">NERD domain-containing protein</fullName>
    </recommendedName>
</protein>
<evidence type="ECO:0008006" key="4">
    <source>
        <dbReference type="Google" id="ProtNLM"/>
    </source>
</evidence>
<evidence type="ECO:0000313" key="2">
    <source>
        <dbReference type="EMBL" id="BCM85484.1"/>
    </source>
</evidence>
<evidence type="ECO:0000313" key="3">
    <source>
        <dbReference type="Proteomes" id="UP000663508"/>
    </source>
</evidence>
<organism evidence="2 3">
    <name type="scientific">Methylobacterium indicum</name>
    <dbReference type="NCBI Taxonomy" id="1775910"/>
    <lineage>
        <taxon>Bacteria</taxon>
        <taxon>Pseudomonadati</taxon>
        <taxon>Pseudomonadota</taxon>
        <taxon>Alphaproteobacteria</taxon>
        <taxon>Hyphomicrobiales</taxon>
        <taxon>Methylobacteriaceae</taxon>
        <taxon>Methylobacterium</taxon>
    </lineage>
</organism>
<evidence type="ECO:0000256" key="1">
    <source>
        <dbReference type="SAM" id="MobiDB-lite"/>
    </source>
</evidence>
<proteinExistence type="predicted"/>
<name>A0A8H8WW64_9HYPH</name>
<dbReference type="KEGG" id="mind:mvi_39450"/>
<sequence length="782" mass="88292">MPSGEGTFRNVSSRPAGQERTGVRKTAPLKPIRPRASDTKLKMQQFGIEPDEHAEFKEAMLSAARAAIEQFPANLSKIKREFENTFPVSVLTTFFNYGMQASIRSNGDQHKSLPDILQHHGELLHALVLTLPIGKWGDQPPTPDVMDRFFKLVPQISDAFFMQRVLDGEAIQDEEAQVVLSLQERIRFHTHGVRNWGYFDDVVVLSRDLYASLDQRLSPHHGFGTSDMIDILLAITAEFERRNDQHWDTLRKVLRGRTVRKMVDLYYKHVPGLEGSGDEMLDILPKSVTREKMIGLLMSHLDIRLLDVATFTVAEVAALTKKPEAATQALLDALAFEPGSLENQKPEHLFLDNPVWDHPAIRMGDRFVLPLPHMAFSHIHRLMDRLIVEAGLQKQLKDRRAVYLEQKLEAVFRSALPGAEIKPNIKWKRNGQQFENDLIVIFDHVVIIAEAKSHRLTPSGLRGGKERVKRHLDEMVLEPSVQSLRLEALIMAARRGDAAAITTLTDIGIDPGMAKRVVRLSVTLDDFSVLSASEPDFKKVGWVPQDHALAPSILISDLQCVIDILDNPILLLHYLTERAYLQKSINMLGDELDFLGLYLITGFNITALRDKFSNFSLAGMSAPIDRYYLGRAAGLNVPKPKMELRPLWRDIIDGLFQSSPPGWTLVGMQLLSSADPAEQRAVERNLHKLRANVRKQYSDPKHISTVVIRPPEPRKGAVMFYVFPEQLRGTQRTVMHQLAEELMEADNLSSCVIFSRSTEKWGRPYETVLLLEHNASPQATPA</sequence>
<feature type="region of interest" description="Disordered" evidence="1">
    <location>
        <begin position="1"/>
        <end position="35"/>
    </location>
</feature>
<reference evidence="2" key="1">
    <citation type="submission" date="2020-11" db="EMBL/GenBank/DDBJ databases">
        <title>Complete genome sequence of a novel pathogenic Methylobacterium strain isolated from rice in Vietnam.</title>
        <authorList>
            <person name="Lai K."/>
            <person name="Okazaki S."/>
            <person name="Higashi K."/>
            <person name="Mori H."/>
            <person name="Toyoda A."/>
            <person name="Kurokawa K."/>
        </authorList>
    </citation>
    <scope>NUCLEOTIDE SEQUENCE</scope>
    <source>
        <strain evidence="2">VL1</strain>
    </source>
</reference>
<dbReference type="Proteomes" id="UP000663508">
    <property type="component" value="Chromosome"/>
</dbReference>
<dbReference type="EMBL" id="AP024145">
    <property type="protein sequence ID" value="BCM85484.1"/>
    <property type="molecule type" value="Genomic_DNA"/>
</dbReference>